<feature type="signal peptide" evidence="2">
    <location>
        <begin position="1"/>
        <end position="26"/>
    </location>
</feature>
<accession>A0A4V0NGX8</accession>
<evidence type="ECO:0000256" key="1">
    <source>
        <dbReference type="SAM" id="MobiDB-lite"/>
    </source>
</evidence>
<protein>
    <recommendedName>
        <fullName evidence="5">Secreted protein</fullName>
    </recommendedName>
</protein>
<feature type="region of interest" description="Disordered" evidence="1">
    <location>
        <begin position="649"/>
        <end position="668"/>
    </location>
</feature>
<dbReference type="EMBL" id="CP012672">
    <property type="protein sequence ID" value="AUX34722.1"/>
    <property type="molecule type" value="Genomic_DNA"/>
</dbReference>
<feature type="compositionally biased region" description="Low complexity" evidence="1">
    <location>
        <begin position="652"/>
        <end position="662"/>
    </location>
</feature>
<organism evidence="3 4">
    <name type="scientific">Sorangium cellulosum</name>
    <name type="common">Polyangium cellulosum</name>
    <dbReference type="NCBI Taxonomy" id="56"/>
    <lineage>
        <taxon>Bacteria</taxon>
        <taxon>Pseudomonadati</taxon>
        <taxon>Myxococcota</taxon>
        <taxon>Polyangia</taxon>
        <taxon>Polyangiales</taxon>
        <taxon>Polyangiaceae</taxon>
        <taxon>Sorangium</taxon>
    </lineage>
</organism>
<sequence length="1295" mass="138636">MRTRTLRSSAAGVLRLASLVASGAVAASCHEPLDTARRAPPKATLGDDVFGVLCDRVGASSLYEDHTGASYQRVCHYDSAGVYLDEVDVSLLPPVSGERAERARRLGVAKVEAMARWRKDLVRAVNAAVPDVEIDNVAAGEGGGKIRLHDAFLSLSQTIAPLYEANPFDPSPEARAVLPASTHGMGRLLDALIHGSEASATRLEGEEKARRERAPIDCDRGAEGEGGAIPCALSRIWGRQGYRSADVGLGAMRAALAYPGLRPMTVAALDAIGPGGPGAPALQALFAAGKRELAALSPEERAPLSVDAPTAQPNRPRTLLELAQAALLAEDDAFASPPSSFVARRDRRGWVLPQGGGVPAPFVDADGDGLADVDASGRFVDERGEPLAIDPPFAIPGVTSPPRDDFGRLSPELYAYVDTERTLLGAALRAIVPLVDGTRYAGKGDPEPWKTEHEGLMYALAGSTLLFGDREEACYDFRTDTVLPADPTCEERDGRLSYRRFRGEDSPLADLAHAVGQVVADKDSDVFLLTLIDLLENHEAELARMMGAALRIRDLARQHDRLAAEGKEAAARIDGEAPLWDEVAAVLDRAVEQPGLVERLVEALASDALLAPHGRAKHAGDAIAAMLRYRDQYAYDPEDLNGQAINLTVGAPSTSDPKTPVDPTKPKVGDNRSAMERLMHLMHDTAGVRQCNKRDTELSVFGVSVSCPGCDAPCELFQIDDLAAFYLDSLLPEGHAKKAELKIKPSVLSAVIPDSVLEFSSGIDGLTSHPTPAALSRLIYFGADSDEFPNLVDLDPLRELTNETTNDFISGTLEPAGTIHCPKNELGVNECSSPENLIRIRHPGTTFLIERLGLGAYLSPIVAAFAEVAPDSTGEEILIDLFSTAYRHWPGKEHGPECIKAGSPATNTAYCSEAGANTYEPLMADALQADDVLASSVAFARTLADRSAPVTVQRGPGAAASPPQTWTKAQAIEKLARIFFSTRYAANVGMVDRRGKKRATWADGRTQDQLTGFTLLADALNGIDARFAQSAARDAAARKGQWKRATSELVDALLAVEGSGPETRFKNRALPRMGAVALRVLREQLNARCPDRERTGRCAWAKEELGAKVSDLVSHPLFAAAVDVSEAIRAHEPARRELERFLTYLLDPGAGDTPPRALLAALADVLQLLGDEDTLVPVLKAASTALTPAGDRGGPGAADAGLTALKALNDDRYDRYHAMDHVLPALVTPMKDDGRAPLEVFVDAFADVHRVEAASGEPLAAEDYRQVLVSLRDFLTDETRGLEQIYAILRKRPVE</sequence>
<reference evidence="3 4" key="1">
    <citation type="submission" date="2015-09" db="EMBL/GenBank/DDBJ databases">
        <title>Sorangium comparison.</title>
        <authorList>
            <person name="Zaburannyi N."/>
            <person name="Bunk B."/>
            <person name="Overmann J."/>
            <person name="Mueller R."/>
        </authorList>
    </citation>
    <scope>NUCLEOTIDE SEQUENCE [LARGE SCALE GENOMIC DNA]</scope>
    <source>
        <strain evidence="3 4">So ce836</strain>
    </source>
</reference>
<gene>
    <name evidence="3" type="ORF">SOCE836_068980</name>
</gene>
<dbReference type="Proteomes" id="UP000295497">
    <property type="component" value="Chromosome"/>
</dbReference>
<evidence type="ECO:0008006" key="5">
    <source>
        <dbReference type="Google" id="ProtNLM"/>
    </source>
</evidence>
<feature type="chain" id="PRO_5020952767" description="Secreted protein" evidence="2">
    <location>
        <begin position="27"/>
        <end position="1295"/>
    </location>
</feature>
<evidence type="ECO:0000256" key="2">
    <source>
        <dbReference type="SAM" id="SignalP"/>
    </source>
</evidence>
<name>A0A4V0NGX8_SORCE</name>
<keyword evidence="2" id="KW-0732">Signal</keyword>
<dbReference type="RefSeq" id="WP_165374305.1">
    <property type="nucleotide sequence ID" value="NZ_CP012672.1"/>
</dbReference>
<evidence type="ECO:0000313" key="3">
    <source>
        <dbReference type="EMBL" id="AUX34722.1"/>
    </source>
</evidence>
<dbReference type="PROSITE" id="PS51257">
    <property type="entry name" value="PROKAR_LIPOPROTEIN"/>
    <property type="match status" value="1"/>
</dbReference>
<evidence type="ECO:0000313" key="4">
    <source>
        <dbReference type="Proteomes" id="UP000295497"/>
    </source>
</evidence>
<proteinExistence type="predicted"/>